<keyword evidence="1" id="KW-0175">Coiled coil</keyword>
<proteinExistence type="predicted"/>
<sequence>METILKRYDDMRIQRMIKKMMNNDDITLEKLKKEYEEKDDQLLALGIKREVAQRMVDEEEISSLMVRLEVIKREIEEIEEDKSKMAIYNAYTRS</sequence>
<dbReference type="RefSeq" id="WP_148604831.1">
    <property type="nucleotide sequence ID" value="NZ_RXYB01000016.1"/>
</dbReference>
<evidence type="ECO:0000313" key="3">
    <source>
        <dbReference type="Proteomes" id="UP000653358"/>
    </source>
</evidence>
<reference evidence="2 3" key="1">
    <citation type="journal article" date="2020" name="mSystems">
        <title>Defining Genomic and Predicted Metabolic Features of the Acetobacterium Genus.</title>
        <authorList>
            <person name="Ross D.E."/>
            <person name="Marshall C.W."/>
            <person name="Gulliver D."/>
            <person name="May H.D."/>
            <person name="Norman R.S."/>
        </authorList>
    </citation>
    <scope>NUCLEOTIDE SEQUENCE [LARGE SCALE GENOMIC DNA]</scope>
    <source>
        <strain evidence="2 3">DSM 9173</strain>
    </source>
</reference>
<feature type="coiled-coil region" evidence="1">
    <location>
        <begin position="21"/>
        <end position="81"/>
    </location>
</feature>
<accession>A0ABR6WMN4</accession>
<comment type="caution">
    <text evidence="2">The sequence shown here is derived from an EMBL/GenBank/DDBJ whole genome shotgun (WGS) entry which is preliminary data.</text>
</comment>
<organism evidence="2 3">
    <name type="scientific">Acetobacterium tundrae</name>
    <dbReference type="NCBI Taxonomy" id="132932"/>
    <lineage>
        <taxon>Bacteria</taxon>
        <taxon>Bacillati</taxon>
        <taxon>Bacillota</taxon>
        <taxon>Clostridia</taxon>
        <taxon>Eubacteriales</taxon>
        <taxon>Eubacteriaceae</taxon>
        <taxon>Acetobacterium</taxon>
    </lineage>
</organism>
<protein>
    <submittedName>
        <fullName evidence="2">Uncharacterized protein</fullName>
    </submittedName>
</protein>
<gene>
    <name evidence="2" type="ORF">GH807_12055</name>
</gene>
<dbReference type="Proteomes" id="UP000653358">
    <property type="component" value="Unassembled WGS sequence"/>
</dbReference>
<evidence type="ECO:0000256" key="1">
    <source>
        <dbReference type="SAM" id="Coils"/>
    </source>
</evidence>
<name>A0ABR6WMN4_9FIRM</name>
<evidence type="ECO:0000313" key="2">
    <source>
        <dbReference type="EMBL" id="MBC3797777.1"/>
    </source>
</evidence>
<keyword evidence="3" id="KW-1185">Reference proteome</keyword>
<dbReference type="EMBL" id="WJBB01000015">
    <property type="protein sequence ID" value="MBC3797777.1"/>
    <property type="molecule type" value="Genomic_DNA"/>
</dbReference>